<evidence type="ECO:0000313" key="3">
    <source>
        <dbReference type="EMBL" id="NYD88405.1"/>
    </source>
</evidence>
<protein>
    <submittedName>
        <fullName evidence="3">Acyl-CoA thioester hydrolase</fullName>
        <ecNumber evidence="3">3.1.2.-</ecNumber>
    </submittedName>
</protein>
<comment type="similarity">
    <text evidence="1">Belongs to the 4-hydroxybenzoyl-CoA thioesterase family.</text>
</comment>
<dbReference type="EC" id="3.1.2.-" evidence="3"/>
<dbReference type="AlphaFoldDB" id="A0A7Y9FJD6"/>
<accession>A0A7Y9FJD6</accession>
<organism evidence="3 4">
    <name type="scientific">Sphingomonas melonis</name>
    <dbReference type="NCBI Taxonomy" id="152682"/>
    <lineage>
        <taxon>Bacteria</taxon>
        <taxon>Pseudomonadati</taxon>
        <taxon>Pseudomonadota</taxon>
        <taxon>Alphaproteobacteria</taxon>
        <taxon>Sphingomonadales</taxon>
        <taxon>Sphingomonadaceae</taxon>
        <taxon>Sphingomonas</taxon>
    </lineage>
</organism>
<evidence type="ECO:0000313" key="4">
    <source>
        <dbReference type="Proteomes" id="UP000517753"/>
    </source>
</evidence>
<dbReference type="InterPro" id="IPR050563">
    <property type="entry name" value="4-hydroxybenzoyl-CoA_TE"/>
</dbReference>
<dbReference type="Pfam" id="PF13279">
    <property type="entry name" value="4HBT_2"/>
    <property type="match status" value="1"/>
</dbReference>
<dbReference type="GO" id="GO:0047617">
    <property type="term" value="F:fatty acyl-CoA hydrolase activity"/>
    <property type="evidence" value="ECO:0007669"/>
    <property type="project" value="TreeGrafter"/>
</dbReference>
<comment type="caution">
    <text evidence="3">The sequence shown here is derived from an EMBL/GenBank/DDBJ whole genome shotgun (WGS) entry which is preliminary data.</text>
</comment>
<gene>
    <name evidence="3" type="ORF">HD841_000174</name>
</gene>
<dbReference type="EMBL" id="JACCBY010000001">
    <property type="protein sequence ID" value="NYD88405.1"/>
    <property type="molecule type" value="Genomic_DNA"/>
</dbReference>
<reference evidence="3 4" key="2">
    <citation type="submission" date="2020-08" db="EMBL/GenBank/DDBJ databases">
        <title>The Agave Microbiome: Exploring the role of microbial communities in plant adaptations to desert environments.</title>
        <authorList>
            <person name="Partida-Martinez L.P."/>
        </authorList>
    </citation>
    <scope>NUCLEOTIDE SEQUENCE [LARGE SCALE GENOMIC DNA]</scope>
    <source>
        <strain evidence="3 4">AS2.3</strain>
    </source>
</reference>
<dbReference type="CDD" id="cd00586">
    <property type="entry name" value="4HBT"/>
    <property type="match status" value="1"/>
</dbReference>
<dbReference type="Proteomes" id="UP000517753">
    <property type="component" value="Unassembled WGS sequence"/>
</dbReference>
<dbReference type="Gene3D" id="3.10.129.10">
    <property type="entry name" value="Hotdog Thioesterase"/>
    <property type="match status" value="1"/>
</dbReference>
<dbReference type="InterPro" id="IPR029069">
    <property type="entry name" value="HotDog_dom_sf"/>
</dbReference>
<proteinExistence type="inferred from homology"/>
<dbReference type="SUPFAM" id="SSF54637">
    <property type="entry name" value="Thioesterase/thiol ester dehydrase-isomerase"/>
    <property type="match status" value="1"/>
</dbReference>
<name>A0A7Y9FJD6_9SPHN</name>
<keyword evidence="4" id="KW-1185">Reference proteome</keyword>
<sequence length="152" mass="16664">MLLHDRAAGTATGGAREGFAFATRFRVRYAEIDGQKVVFNSRYLEYADVAATEFWDWTGIGAALGPVWQQLEFHVRKAEVDYLRPFVWGDTVAAYVRIARLGGTSMTIAMDLAHGTTGDLHATVSLVMVNVHLPTGRPAAIPEPVRAFLEAV</sequence>
<keyword evidence="2 3" id="KW-0378">Hydrolase</keyword>
<dbReference type="PANTHER" id="PTHR31793:SF27">
    <property type="entry name" value="NOVEL THIOESTERASE SUPERFAMILY DOMAIN AND SAPOSIN A-TYPE DOMAIN CONTAINING PROTEIN (0610012H03RIK)"/>
    <property type="match status" value="1"/>
</dbReference>
<evidence type="ECO:0000256" key="2">
    <source>
        <dbReference type="ARBA" id="ARBA00022801"/>
    </source>
</evidence>
<evidence type="ECO:0000256" key="1">
    <source>
        <dbReference type="ARBA" id="ARBA00005953"/>
    </source>
</evidence>
<dbReference type="RefSeq" id="WP_179507007.1">
    <property type="nucleotide sequence ID" value="NZ_JACCBY010000001.1"/>
</dbReference>
<dbReference type="PANTHER" id="PTHR31793">
    <property type="entry name" value="4-HYDROXYBENZOYL-COA THIOESTERASE FAMILY MEMBER"/>
    <property type="match status" value="1"/>
</dbReference>
<reference evidence="3 4" key="1">
    <citation type="submission" date="2020-07" db="EMBL/GenBank/DDBJ databases">
        <authorList>
            <person name="Partida-Martinez L."/>
            <person name="Huntemann M."/>
            <person name="Clum A."/>
            <person name="Wang J."/>
            <person name="Palaniappan K."/>
            <person name="Ritter S."/>
            <person name="Chen I.-M."/>
            <person name="Stamatis D."/>
            <person name="Reddy T."/>
            <person name="O'Malley R."/>
            <person name="Daum C."/>
            <person name="Shapiro N."/>
            <person name="Ivanova N."/>
            <person name="Kyrpides N."/>
            <person name="Woyke T."/>
        </authorList>
    </citation>
    <scope>NUCLEOTIDE SEQUENCE [LARGE SCALE GENOMIC DNA]</scope>
    <source>
        <strain evidence="3 4">AS2.3</strain>
    </source>
</reference>